<gene>
    <name evidence="2" type="ORF">NCTC1934_00987</name>
</gene>
<feature type="compositionally biased region" description="Polar residues" evidence="1">
    <location>
        <begin position="110"/>
        <end position="119"/>
    </location>
</feature>
<proteinExistence type="predicted"/>
<reference evidence="2 3" key="1">
    <citation type="submission" date="2018-06" db="EMBL/GenBank/DDBJ databases">
        <authorList>
            <consortium name="Pathogen Informatics"/>
            <person name="Doyle S."/>
        </authorList>
    </citation>
    <scope>NUCLEOTIDE SEQUENCE [LARGE SCALE GENOMIC DNA]</scope>
    <source>
        <strain evidence="2 3">NCTC1934</strain>
    </source>
</reference>
<evidence type="ECO:0000313" key="2">
    <source>
        <dbReference type="EMBL" id="SUA73545.1"/>
    </source>
</evidence>
<dbReference type="EMBL" id="UGRY01000002">
    <property type="protein sequence ID" value="SUA73545.1"/>
    <property type="molecule type" value="Genomic_DNA"/>
</dbReference>
<dbReference type="Proteomes" id="UP000255467">
    <property type="component" value="Unassembled WGS sequence"/>
</dbReference>
<dbReference type="STRING" id="1406858.GCA_000710895_00049"/>
<keyword evidence="3" id="KW-1185">Reference proteome</keyword>
<protein>
    <submittedName>
        <fullName evidence="2">Uncharacterized protein</fullName>
    </submittedName>
</protein>
<feature type="region of interest" description="Disordered" evidence="1">
    <location>
        <begin position="1"/>
        <end position="210"/>
    </location>
</feature>
<evidence type="ECO:0000256" key="1">
    <source>
        <dbReference type="SAM" id="MobiDB-lite"/>
    </source>
</evidence>
<accession>A0A378Y8J9</accession>
<feature type="compositionally biased region" description="Polar residues" evidence="1">
    <location>
        <begin position="15"/>
        <end position="30"/>
    </location>
</feature>
<feature type="compositionally biased region" description="Polar residues" evidence="1">
    <location>
        <begin position="140"/>
        <end position="149"/>
    </location>
</feature>
<sequence length="285" mass="28763">MSAMDADYTSDLGHTLTSRSENYRLTNPDTSDSRYAANSTLTGVDTGGHAALGRLSPPEAPAQWSNSGSHRTAEPESAQQNSRPADFRSEFAPINGSASASARTDFGNGTPDTAQSAHSGSAPATGDSAFGGGSPATGHSAFSGSTPGSEGSAFTAGTGRGAASGKVPTAAAPGAWDTSTSGGSHSAPPPADRPTRARERQAAAASGATVEPQHVMRLLLASHELDTAATKAESGEITVAELARAAHRTRAAAVELVSAWYGGAEEMRNFAEALLQAASEGTGRH</sequence>
<organism evidence="2 3">
    <name type="scientific">Nocardia otitidiscaviarum</name>
    <dbReference type="NCBI Taxonomy" id="1823"/>
    <lineage>
        <taxon>Bacteria</taxon>
        <taxon>Bacillati</taxon>
        <taxon>Actinomycetota</taxon>
        <taxon>Actinomycetes</taxon>
        <taxon>Mycobacteriales</taxon>
        <taxon>Nocardiaceae</taxon>
        <taxon>Nocardia</taxon>
    </lineage>
</organism>
<evidence type="ECO:0000313" key="3">
    <source>
        <dbReference type="Proteomes" id="UP000255467"/>
    </source>
</evidence>
<dbReference type="AlphaFoldDB" id="A0A378Y8J9"/>
<name>A0A378Y8J9_9NOCA</name>